<dbReference type="InterPro" id="IPR003761">
    <property type="entry name" value="Exonuc_VII_S"/>
</dbReference>
<dbReference type="NCBIfam" id="NF002139">
    <property type="entry name" value="PRK00977.1-3"/>
    <property type="match status" value="1"/>
</dbReference>
<dbReference type="EMBL" id="MOMC01000003">
    <property type="protein sequence ID" value="ONH33594.1"/>
    <property type="molecule type" value="Genomic_DNA"/>
</dbReference>
<protein>
    <recommendedName>
        <fullName evidence="6">Exodeoxyribonuclease 7 small subunit</fullName>
        <ecNumber evidence="6">3.1.11.6</ecNumber>
    </recommendedName>
    <alternativeName>
        <fullName evidence="6">Exodeoxyribonuclease VII small subunit</fullName>
        <shortName evidence="6">Exonuclease VII small subunit</shortName>
    </alternativeName>
</protein>
<evidence type="ECO:0000256" key="7">
    <source>
        <dbReference type="SAM" id="MobiDB-lite"/>
    </source>
</evidence>
<organism evidence="8 9">
    <name type="scientific">Pseudofrankia asymbiotica</name>
    <dbReference type="NCBI Taxonomy" id="1834516"/>
    <lineage>
        <taxon>Bacteria</taxon>
        <taxon>Bacillati</taxon>
        <taxon>Actinomycetota</taxon>
        <taxon>Actinomycetes</taxon>
        <taxon>Frankiales</taxon>
        <taxon>Frankiaceae</taxon>
        <taxon>Pseudofrankia</taxon>
    </lineage>
</organism>
<dbReference type="PANTHER" id="PTHR34137">
    <property type="entry name" value="EXODEOXYRIBONUCLEASE 7 SMALL SUBUNIT"/>
    <property type="match status" value="1"/>
</dbReference>
<feature type="region of interest" description="Disordered" evidence="7">
    <location>
        <begin position="1"/>
        <end position="28"/>
    </location>
</feature>
<comment type="subcellular location">
    <subcellularLocation>
        <location evidence="6">Cytoplasm</location>
    </subcellularLocation>
</comment>
<dbReference type="EC" id="3.1.11.6" evidence="6"/>
<keyword evidence="3 6" id="KW-0540">Nuclease</keyword>
<evidence type="ECO:0000256" key="5">
    <source>
        <dbReference type="ARBA" id="ARBA00022839"/>
    </source>
</evidence>
<reference evidence="9" key="1">
    <citation type="submission" date="2016-10" db="EMBL/GenBank/DDBJ databases">
        <title>Frankia sp. NRRL B-16386 Genome sequencing.</title>
        <authorList>
            <person name="Ghodhbane-Gtari F."/>
            <person name="Swanson E."/>
            <person name="Gueddou A."/>
            <person name="Hezbri K."/>
            <person name="Ktari K."/>
            <person name="Nouioui I."/>
            <person name="Morris K."/>
            <person name="Simpson S."/>
            <person name="Abebe-Akele F."/>
            <person name="Thomas K."/>
            <person name="Gtari M."/>
            <person name="Tisa L.S."/>
        </authorList>
    </citation>
    <scope>NUCLEOTIDE SEQUENCE [LARGE SCALE GENOMIC DNA]</scope>
    <source>
        <strain evidence="9">NRRL B-16386</strain>
    </source>
</reference>
<keyword evidence="9" id="KW-1185">Reference proteome</keyword>
<dbReference type="OrthoDB" id="5244334at2"/>
<evidence type="ECO:0000313" key="8">
    <source>
        <dbReference type="EMBL" id="ONH33594.1"/>
    </source>
</evidence>
<dbReference type="GO" id="GO:0009318">
    <property type="term" value="C:exodeoxyribonuclease VII complex"/>
    <property type="evidence" value="ECO:0007669"/>
    <property type="project" value="UniProtKB-UniRule"/>
</dbReference>
<dbReference type="NCBIfam" id="TIGR01280">
    <property type="entry name" value="xseB"/>
    <property type="match status" value="1"/>
</dbReference>
<sequence>MTEPNTEQTAARPGGPAGGGPTFEDSRAELEDVVRRLEAGGVTLEESLALWERGEELARTCQALLEGARARIAAAEPAPGPGRS</sequence>
<comment type="caution">
    <text evidence="8">The sequence shown here is derived from an EMBL/GenBank/DDBJ whole genome shotgun (WGS) entry which is preliminary data.</text>
</comment>
<dbReference type="GO" id="GO:0008855">
    <property type="term" value="F:exodeoxyribonuclease VII activity"/>
    <property type="evidence" value="ECO:0007669"/>
    <property type="project" value="UniProtKB-UniRule"/>
</dbReference>
<keyword evidence="2 6" id="KW-0963">Cytoplasm</keyword>
<comment type="similarity">
    <text evidence="1 6">Belongs to the XseB family.</text>
</comment>
<evidence type="ECO:0000256" key="1">
    <source>
        <dbReference type="ARBA" id="ARBA00009998"/>
    </source>
</evidence>
<dbReference type="Pfam" id="PF02609">
    <property type="entry name" value="Exonuc_VII_S"/>
    <property type="match status" value="1"/>
</dbReference>
<dbReference type="Proteomes" id="UP000188929">
    <property type="component" value="Unassembled WGS sequence"/>
</dbReference>
<dbReference type="STRING" id="1834516.BL253_00775"/>
<comment type="subunit">
    <text evidence="6">Heterooligomer composed of large and small subunits.</text>
</comment>
<accession>A0A1V2IK73</accession>
<dbReference type="GO" id="GO:0005829">
    <property type="term" value="C:cytosol"/>
    <property type="evidence" value="ECO:0007669"/>
    <property type="project" value="TreeGrafter"/>
</dbReference>
<gene>
    <name evidence="6" type="primary">xseB</name>
    <name evidence="8" type="ORF">BL253_00775</name>
</gene>
<keyword evidence="4 6" id="KW-0378">Hydrolase</keyword>
<comment type="catalytic activity">
    <reaction evidence="6">
        <text>Exonucleolytic cleavage in either 5'- to 3'- or 3'- to 5'-direction to yield nucleoside 5'-phosphates.</text>
        <dbReference type="EC" id="3.1.11.6"/>
    </reaction>
</comment>
<evidence type="ECO:0000256" key="3">
    <source>
        <dbReference type="ARBA" id="ARBA00022722"/>
    </source>
</evidence>
<keyword evidence="5 6" id="KW-0269">Exonuclease</keyword>
<dbReference type="RefSeq" id="WP_076812429.1">
    <property type="nucleotide sequence ID" value="NZ_MOMC01000003.1"/>
</dbReference>
<dbReference type="Gene3D" id="1.10.287.1040">
    <property type="entry name" value="Exonuclease VII, small subunit"/>
    <property type="match status" value="1"/>
</dbReference>
<dbReference type="InterPro" id="IPR037004">
    <property type="entry name" value="Exonuc_VII_ssu_sf"/>
</dbReference>
<dbReference type="PANTHER" id="PTHR34137:SF1">
    <property type="entry name" value="EXODEOXYRIBONUCLEASE 7 SMALL SUBUNIT"/>
    <property type="match status" value="1"/>
</dbReference>
<evidence type="ECO:0000256" key="6">
    <source>
        <dbReference type="HAMAP-Rule" id="MF_00337"/>
    </source>
</evidence>
<evidence type="ECO:0000256" key="2">
    <source>
        <dbReference type="ARBA" id="ARBA00022490"/>
    </source>
</evidence>
<proteinExistence type="inferred from homology"/>
<dbReference type="AlphaFoldDB" id="A0A1V2IK73"/>
<evidence type="ECO:0000256" key="4">
    <source>
        <dbReference type="ARBA" id="ARBA00022801"/>
    </source>
</evidence>
<comment type="function">
    <text evidence="6">Bidirectionally degrades single-stranded DNA into large acid-insoluble oligonucleotides, which are then degraded further into small acid-soluble oligonucleotides.</text>
</comment>
<dbReference type="SUPFAM" id="SSF116842">
    <property type="entry name" value="XseB-like"/>
    <property type="match status" value="1"/>
</dbReference>
<dbReference type="GO" id="GO:0006308">
    <property type="term" value="P:DNA catabolic process"/>
    <property type="evidence" value="ECO:0007669"/>
    <property type="project" value="UniProtKB-UniRule"/>
</dbReference>
<dbReference type="HAMAP" id="MF_00337">
    <property type="entry name" value="Exonuc_7_S"/>
    <property type="match status" value="1"/>
</dbReference>
<name>A0A1V2IK73_9ACTN</name>
<evidence type="ECO:0000313" key="9">
    <source>
        <dbReference type="Proteomes" id="UP000188929"/>
    </source>
</evidence>